<dbReference type="Proteomes" id="UP001178322">
    <property type="component" value="Chromosome"/>
</dbReference>
<organism evidence="1 2">
    <name type="scientific">Lysinibacillus pakistanensis</name>
    <dbReference type="NCBI Taxonomy" id="759811"/>
    <lineage>
        <taxon>Bacteria</taxon>
        <taxon>Bacillati</taxon>
        <taxon>Bacillota</taxon>
        <taxon>Bacilli</taxon>
        <taxon>Bacillales</taxon>
        <taxon>Bacillaceae</taxon>
        <taxon>Lysinibacillus</taxon>
    </lineage>
</organism>
<dbReference type="Pfam" id="PF06675">
    <property type="entry name" value="DUF1177"/>
    <property type="match status" value="1"/>
</dbReference>
<gene>
    <name evidence="1" type="ORF">QNH24_20055</name>
</gene>
<dbReference type="InterPro" id="IPR009561">
    <property type="entry name" value="DUF1177"/>
</dbReference>
<dbReference type="RefSeq" id="WP_283869254.1">
    <property type="nucleotide sequence ID" value="NZ_CP126101.1"/>
</dbReference>
<dbReference type="EMBL" id="CP126101">
    <property type="protein sequence ID" value="WHY50601.1"/>
    <property type="molecule type" value="Genomic_DNA"/>
</dbReference>
<proteinExistence type="predicted"/>
<name>A0AAX3WS57_9BACI</name>
<evidence type="ECO:0000313" key="1">
    <source>
        <dbReference type="EMBL" id="WHY50601.1"/>
    </source>
</evidence>
<dbReference type="AlphaFoldDB" id="A0AAX3WS57"/>
<evidence type="ECO:0000313" key="2">
    <source>
        <dbReference type="Proteomes" id="UP001178322"/>
    </source>
</evidence>
<protein>
    <submittedName>
        <fullName evidence="1">DUF1177 domain-containing protein</fullName>
    </submittedName>
</protein>
<reference evidence="1" key="1">
    <citation type="submission" date="2023-05" db="EMBL/GenBank/DDBJ databases">
        <title>Comparative genomics of Bacillaceae isolates and their secondary metabolite potential.</title>
        <authorList>
            <person name="Song L."/>
            <person name="Nielsen L.J."/>
            <person name="Mohite O."/>
            <person name="Xu X."/>
            <person name="Weber T."/>
            <person name="Kovacs A.T."/>
        </authorList>
    </citation>
    <scope>NUCLEOTIDE SEQUENCE</scope>
    <source>
        <strain evidence="1">LY1</strain>
    </source>
</reference>
<sequence length="318" mass="33890">MSLKHVMELYELMDSIYVNGEVVKDYLHNIDSSADVTVKTIKGDNGSTDFVRVLVKGKNGKSSGGNAPTLGIIGRLGGIGARPEMTGFVSDGDGALACMASAAKTIDMALKGDQLEGDVIFTTHICPTAPTLPHEPVPFMNSPVDISVMNENEVDEMMDAILSIDTTKGNQICNHKGFAITPTVKEGYILKVSDDLLHVYTQSAGISPVVMPITTQDITPYGNGLFHVNSILQPAVATTSPVVGVAITTESVVAGCATGATHVTDVENVVRFVLEVAKVYGAKKCSFYDEKQFALIEILYGSMNHLQTKGNEVPAHEQ</sequence>
<accession>A0AAX3WS57</accession>